<reference evidence="1" key="2">
    <citation type="submission" date="2021-04" db="EMBL/GenBank/DDBJ databases">
        <authorList>
            <person name="Gilroy R."/>
        </authorList>
    </citation>
    <scope>NUCLEOTIDE SEQUENCE</scope>
    <source>
        <strain evidence="1">1068</strain>
    </source>
</reference>
<proteinExistence type="predicted"/>
<comment type="caution">
    <text evidence="1">The sequence shown here is derived from an EMBL/GenBank/DDBJ whole genome shotgun (WGS) entry which is preliminary data.</text>
</comment>
<reference evidence="1" key="1">
    <citation type="journal article" date="2021" name="PeerJ">
        <title>Extensive microbial diversity within the chicken gut microbiome revealed by metagenomics and culture.</title>
        <authorList>
            <person name="Gilroy R."/>
            <person name="Ravi A."/>
            <person name="Getino M."/>
            <person name="Pursley I."/>
            <person name="Horton D.L."/>
            <person name="Alikhan N.F."/>
            <person name="Baker D."/>
            <person name="Gharbi K."/>
            <person name="Hall N."/>
            <person name="Watson M."/>
            <person name="Adriaenssens E.M."/>
            <person name="Foster-Nyarko E."/>
            <person name="Jarju S."/>
            <person name="Secka A."/>
            <person name="Antonio M."/>
            <person name="Oren A."/>
            <person name="Chaudhuri R.R."/>
            <person name="La Ragione R."/>
            <person name="Hildebrand F."/>
            <person name="Pallen M.J."/>
        </authorList>
    </citation>
    <scope>NUCLEOTIDE SEQUENCE</scope>
    <source>
        <strain evidence="1">1068</strain>
    </source>
</reference>
<protein>
    <submittedName>
        <fullName evidence="1">Uncharacterized protein</fullName>
    </submittedName>
</protein>
<sequence length="91" mass="10241">MIKKSYKKPEIVFEHMEFNSTIASACEWQKISDCFDAVEGNDKFDGLVLIPNEMHGGTMTIATFEGCQGYTTEACYHNPSLVSNSIEFYLS</sequence>
<dbReference type="AlphaFoldDB" id="A0A9D2FQD7"/>
<organism evidence="1 2">
    <name type="scientific">Candidatus Blautia pullicola</name>
    <dbReference type="NCBI Taxonomy" id="2838498"/>
    <lineage>
        <taxon>Bacteria</taxon>
        <taxon>Bacillati</taxon>
        <taxon>Bacillota</taxon>
        <taxon>Clostridia</taxon>
        <taxon>Lachnospirales</taxon>
        <taxon>Lachnospiraceae</taxon>
        <taxon>Blautia</taxon>
    </lineage>
</organism>
<dbReference type="Proteomes" id="UP000824056">
    <property type="component" value="Unassembled WGS sequence"/>
</dbReference>
<evidence type="ECO:0000313" key="2">
    <source>
        <dbReference type="Proteomes" id="UP000824056"/>
    </source>
</evidence>
<dbReference type="EMBL" id="DXBG01000137">
    <property type="protein sequence ID" value="HIZ65399.1"/>
    <property type="molecule type" value="Genomic_DNA"/>
</dbReference>
<accession>A0A9D2FQD7</accession>
<gene>
    <name evidence="1" type="ORF">H9809_05810</name>
</gene>
<evidence type="ECO:0000313" key="1">
    <source>
        <dbReference type="EMBL" id="HIZ65399.1"/>
    </source>
</evidence>
<name>A0A9D2FQD7_9FIRM</name>